<keyword evidence="2" id="KW-1185">Reference proteome</keyword>
<reference evidence="1" key="1">
    <citation type="submission" date="2023-02" db="EMBL/GenBank/DDBJ databases">
        <title>Genome of toxic invasive species Heracleum sosnowskyi carries increased number of genes despite the absence of recent whole-genome duplications.</title>
        <authorList>
            <person name="Schelkunov M."/>
            <person name="Shtratnikova V."/>
            <person name="Makarenko M."/>
            <person name="Klepikova A."/>
            <person name="Omelchenko D."/>
            <person name="Novikova G."/>
            <person name="Obukhova E."/>
            <person name="Bogdanov V."/>
            <person name="Penin A."/>
            <person name="Logacheva M."/>
        </authorList>
    </citation>
    <scope>NUCLEOTIDE SEQUENCE</scope>
    <source>
        <strain evidence="1">Hsosn_3</strain>
        <tissue evidence="1">Leaf</tissue>
    </source>
</reference>
<dbReference type="PANTHER" id="PTHR32278:SF131">
    <property type="entry name" value="F-BOX PROTEIN PP2-A13"/>
    <property type="match status" value="1"/>
</dbReference>
<dbReference type="EMBL" id="JAUIZM010000002">
    <property type="protein sequence ID" value="KAK1395568.1"/>
    <property type="molecule type" value="Genomic_DNA"/>
</dbReference>
<proteinExistence type="predicted"/>
<evidence type="ECO:0000313" key="2">
    <source>
        <dbReference type="Proteomes" id="UP001237642"/>
    </source>
</evidence>
<dbReference type="Proteomes" id="UP001237642">
    <property type="component" value="Unassembled WGS sequence"/>
</dbReference>
<name>A0AAD8N5H8_9APIA</name>
<comment type="caution">
    <text evidence="1">The sequence shown here is derived from an EMBL/GenBank/DDBJ whole genome shotgun (WGS) entry which is preliminary data.</text>
</comment>
<accession>A0AAD8N5H8</accession>
<evidence type="ECO:0000313" key="1">
    <source>
        <dbReference type="EMBL" id="KAK1395568.1"/>
    </source>
</evidence>
<reference evidence="1" key="2">
    <citation type="submission" date="2023-05" db="EMBL/GenBank/DDBJ databases">
        <authorList>
            <person name="Schelkunov M.I."/>
        </authorList>
    </citation>
    <scope>NUCLEOTIDE SEQUENCE</scope>
    <source>
        <strain evidence="1">Hsosn_3</strain>
        <tissue evidence="1">Leaf</tissue>
    </source>
</reference>
<dbReference type="AlphaFoldDB" id="A0AAD8N5H8"/>
<organism evidence="1 2">
    <name type="scientific">Heracleum sosnowskyi</name>
    <dbReference type="NCBI Taxonomy" id="360622"/>
    <lineage>
        <taxon>Eukaryota</taxon>
        <taxon>Viridiplantae</taxon>
        <taxon>Streptophyta</taxon>
        <taxon>Embryophyta</taxon>
        <taxon>Tracheophyta</taxon>
        <taxon>Spermatophyta</taxon>
        <taxon>Magnoliopsida</taxon>
        <taxon>eudicotyledons</taxon>
        <taxon>Gunneridae</taxon>
        <taxon>Pentapetalae</taxon>
        <taxon>asterids</taxon>
        <taxon>campanulids</taxon>
        <taxon>Apiales</taxon>
        <taxon>Apiaceae</taxon>
        <taxon>Apioideae</taxon>
        <taxon>apioid superclade</taxon>
        <taxon>Tordylieae</taxon>
        <taxon>Tordyliinae</taxon>
        <taxon>Heracleum</taxon>
    </lineage>
</organism>
<dbReference type="PANTHER" id="PTHR32278">
    <property type="entry name" value="F-BOX DOMAIN-CONTAINING PROTEIN"/>
    <property type="match status" value="1"/>
</dbReference>
<gene>
    <name evidence="1" type="ORF">POM88_005431</name>
</gene>
<protein>
    <submittedName>
        <fullName evidence="1">Uncharacterized protein</fullName>
    </submittedName>
</protein>
<sequence>MSLILGSPDGMGGGGSIAMSGGKLSLLSKPFRSAAKSNHVWERFLPIDVISRRAVPDQERYYDPWENIDSDTLHAFPTKKDLYLFLCDNPLYIDNGAMQYTWLDKLSGNKCFHIGPMSLTLGHPDGWTQTEIYIGRSLYWVYILHLVSEQGFVVPPPGGGEAAAGGGGAE</sequence>